<comment type="caution">
    <text evidence="2">The sequence shown here is derived from an EMBL/GenBank/DDBJ whole genome shotgun (WGS) entry which is preliminary data.</text>
</comment>
<dbReference type="EMBL" id="JAHLQT010011563">
    <property type="protein sequence ID" value="KAG7172194.1"/>
    <property type="molecule type" value="Genomic_DNA"/>
</dbReference>
<organism evidence="2 3">
    <name type="scientific">Homarus americanus</name>
    <name type="common">American lobster</name>
    <dbReference type="NCBI Taxonomy" id="6706"/>
    <lineage>
        <taxon>Eukaryota</taxon>
        <taxon>Metazoa</taxon>
        <taxon>Ecdysozoa</taxon>
        <taxon>Arthropoda</taxon>
        <taxon>Crustacea</taxon>
        <taxon>Multicrustacea</taxon>
        <taxon>Malacostraca</taxon>
        <taxon>Eumalacostraca</taxon>
        <taxon>Eucarida</taxon>
        <taxon>Decapoda</taxon>
        <taxon>Pleocyemata</taxon>
        <taxon>Astacidea</taxon>
        <taxon>Nephropoidea</taxon>
        <taxon>Nephropidae</taxon>
        <taxon>Homarus</taxon>
    </lineage>
</organism>
<protein>
    <recommendedName>
        <fullName evidence="1">Mutator-like transposase domain-containing protein</fullName>
    </recommendedName>
</protein>
<feature type="domain" description="Mutator-like transposase" evidence="1">
    <location>
        <begin position="87"/>
        <end position="427"/>
    </location>
</feature>
<accession>A0A8J5N332</accession>
<proteinExistence type="predicted"/>
<keyword evidence="3" id="KW-1185">Reference proteome</keyword>
<evidence type="ECO:0000259" key="1">
    <source>
        <dbReference type="Pfam" id="PF20700"/>
    </source>
</evidence>
<gene>
    <name evidence="2" type="ORF">Hamer_G009537</name>
</gene>
<dbReference type="InterPro" id="IPR049012">
    <property type="entry name" value="Mutator_transp_dom"/>
</dbReference>
<dbReference type="AlphaFoldDB" id="A0A8J5N332"/>
<evidence type="ECO:0000313" key="3">
    <source>
        <dbReference type="Proteomes" id="UP000747542"/>
    </source>
</evidence>
<dbReference type="Pfam" id="PF20700">
    <property type="entry name" value="Mutator"/>
    <property type="match status" value="1"/>
</dbReference>
<evidence type="ECO:0000313" key="2">
    <source>
        <dbReference type="EMBL" id="KAG7172194.1"/>
    </source>
</evidence>
<reference evidence="2" key="1">
    <citation type="journal article" date="2021" name="Sci. Adv.">
        <title>The American lobster genome reveals insights on longevity, neural, and immune adaptations.</title>
        <authorList>
            <person name="Polinski J.M."/>
            <person name="Zimin A.V."/>
            <person name="Clark K.F."/>
            <person name="Kohn A.B."/>
            <person name="Sadowski N."/>
            <person name="Timp W."/>
            <person name="Ptitsyn A."/>
            <person name="Khanna P."/>
            <person name="Romanova D.Y."/>
            <person name="Williams P."/>
            <person name="Greenwood S.J."/>
            <person name="Moroz L.L."/>
            <person name="Walt D.R."/>
            <person name="Bodnar A.G."/>
        </authorList>
    </citation>
    <scope>NUCLEOTIDE SEQUENCE</scope>
    <source>
        <strain evidence="2">GMGI-L3</strain>
    </source>
</reference>
<dbReference type="OrthoDB" id="6374276at2759"/>
<dbReference type="Proteomes" id="UP000747542">
    <property type="component" value="Unassembled WGS sequence"/>
</dbReference>
<name>A0A8J5N332_HOMAM</name>
<sequence>MDGITARRKAKVAAHEAIKKQADVTGEREAYQLHGVARRKTVLEVQEAGTEMITRKANVLLDAEVLESTLGMLKCDDCNGSVKVLVKPVCVDTVVSVTCVDCNKIVLEIKPKLMNVNKTEKEEDIYENNLSLVLTLASRDVSYREFFDAAESMKIGGLSYKSWLRHLRYIHNALLKKCVVMFLKARSAVQMIYGEIGRHPDTDGILNIDVSYESAWLDQGPERYYGVGVVIELYTGIVLDWEFVSSYCHECKEKKEDKVQGSYDEWKRSHERNCNMNYKGDSDGREEAVVQRMCSRSVERYQVRYVVFITERDSNACDKIMQMNNGQGPYGAKHAVVKEESISHLRKELGAALYKVRDQMIKMKCPELTKEVIGNIQSHCEMSVRLNLGKSRKDMKRAIFSSYLHCTAVDDTPDRHQFCPQGPDSLCFWQKARARNQTPPPHREANMFTNFFDLTDEIKDKITHIYARLADDDFLIHCRLVNTLTSSKTLLGWVWHRCGRERYRRLEMLQFATALTCLEWNMGYTEGGLHKELGLKYTPHTARMKEVMERSRVTRYQ</sequence>